<name>A0A6L2NZ31_TANCI</name>
<evidence type="ECO:0000256" key="1">
    <source>
        <dbReference type="SAM" id="MobiDB-lite"/>
    </source>
</evidence>
<feature type="compositionally biased region" description="Acidic residues" evidence="1">
    <location>
        <begin position="90"/>
        <end position="122"/>
    </location>
</feature>
<reference evidence="2" key="1">
    <citation type="journal article" date="2019" name="Sci. Rep.">
        <title>Draft genome of Tanacetum cinerariifolium, the natural source of mosquito coil.</title>
        <authorList>
            <person name="Yamashiro T."/>
            <person name="Shiraishi A."/>
            <person name="Satake H."/>
            <person name="Nakayama K."/>
        </authorList>
    </citation>
    <scope>NUCLEOTIDE SEQUENCE</scope>
</reference>
<dbReference type="AlphaFoldDB" id="A0A6L2NZ31"/>
<dbReference type="EMBL" id="BKCJ010010283">
    <property type="protein sequence ID" value="GEU90887.1"/>
    <property type="molecule type" value="Genomic_DNA"/>
</dbReference>
<protein>
    <recommendedName>
        <fullName evidence="3">Reverse transcriptase domain-containing protein</fullName>
    </recommendedName>
</protein>
<organism evidence="2">
    <name type="scientific">Tanacetum cinerariifolium</name>
    <name type="common">Dalmatian daisy</name>
    <name type="synonym">Chrysanthemum cinerariifolium</name>
    <dbReference type="NCBI Taxonomy" id="118510"/>
    <lineage>
        <taxon>Eukaryota</taxon>
        <taxon>Viridiplantae</taxon>
        <taxon>Streptophyta</taxon>
        <taxon>Embryophyta</taxon>
        <taxon>Tracheophyta</taxon>
        <taxon>Spermatophyta</taxon>
        <taxon>Magnoliopsida</taxon>
        <taxon>eudicotyledons</taxon>
        <taxon>Gunneridae</taxon>
        <taxon>Pentapetalae</taxon>
        <taxon>asterids</taxon>
        <taxon>campanulids</taxon>
        <taxon>Asterales</taxon>
        <taxon>Asteraceae</taxon>
        <taxon>Asteroideae</taxon>
        <taxon>Anthemideae</taxon>
        <taxon>Anthemidinae</taxon>
        <taxon>Tanacetum</taxon>
    </lineage>
</organism>
<comment type="caution">
    <text evidence="2">The sequence shown here is derived from an EMBL/GenBank/DDBJ whole genome shotgun (WGS) entry which is preliminary data.</text>
</comment>
<evidence type="ECO:0008006" key="3">
    <source>
        <dbReference type="Google" id="ProtNLM"/>
    </source>
</evidence>
<sequence>MVDLPPPNYVLNLPKDEPVHPEPAPIIPDPASVQPDGYLSDVEVKDKEEDPKEEPIEQLVLVPKNMDGFALHPLPQQEGNMNGWLIEDDDEEEEVEEIDEDEMEVDDVDEEDGEDNVNDDAEVINPYEEVDPLKQPPLDSDEESEFAPLAIPFVDANLEPIPPII</sequence>
<accession>A0A6L2NZ31</accession>
<feature type="region of interest" description="Disordered" evidence="1">
    <location>
        <begin position="1"/>
        <end position="55"/>
    </location>
</feature>
<evidence type="ECO:0000313" key="2">
    <source>
        <dbReference type="EMBL" id="GEU90887.1"/>
    </source>
</evidence>
<proteinExistence type="predicted"/>
<gene>
    <name evidence="2" type="ORF">Tci_062865</name>
</gene>
<feature type="region of interest" description="Disordered" evidence="1">
    <location>
        <begin position="90"/>
        <end position="142"/>
    </location>
</feature>
<feature type="compositionally biased region" description="Basic and acidic residues" evidence="1">
    <location>
        <begin position="42"/>
        <end position="55"/>
    </location>
</feature>